<dbReference type="EMBL" id="KI894019">
    <property type="protein sequence ID" value="OCF28341.1"/>
    <property type="molecule type" value="Genomic_DNA"/>
</dbReference>
<dbReference type="InterPro" id="IPR019416">
    <property type="entry name" value="NCBP3"/>
</dbReference>
<dbReference type="STRING" id="1296100.A0A1B9GBF6"/>
<dbReference type="PANTHER" id="PTHR16291">
    <property type="entry name" value="NUCLEAR CAP-BINDING PROTEIN SUBUNIT 3"/>
    <property type="match status" value="1"/>
</dbReference>
<dbReference type="PANTHER" id="PTHR16291:SF0">
    <property type="entry name" value="NUCLEAR CAP-BINDING PROTEIN SUBUNIT 3"/>
    <property type="match status" value="1"/>
</dbReference>
<organism evidence="2">
    <name type="scientific">Kwoniella bestiolae CBS 10118</name>
    <dbReference type="NCBI Taxonomy" id="1296100"/>
    <lineage>
        <taxon>Eukaryota</taxon>
        <taxon>Fungi</taxon>
        <taxon>Dikarya</taxon>
        <taxon>Basidiomycota</taxon>
        <taxon>Agaricomycotina</taxon>
        <taxon>Tremellomycetes</taxon>
        <taxon>Tremellales</taxon>
        <taxon>Cryptococcaceae</taxon>
        <taxon>Kwoniella</taxon>
    </lineage>
</organism>
<feature type="compositionally biased region" description="Basic and acidic residues" evidence="1">
    <location>
        <begin position="321"/>
        <end position="370"/>
    </location>
</feature>
<dbReference type="GO" id="GO:0000340">
    <property type="term" value="F:RNA 7-methylguanosine cap binding"/>
    <property type="evidence" value="ECO:0007669"/>
    <property type="project" value="InterPro"/>
</dbReference>
<reference evidence="2" key="2">
    <citation type="submission" date="2014-01" db="EMBL/GenBank/DDBJ databases">
        <title>Evolution of pathogenesis and genome organization in the Tremellales.</title>
        <authorList>
            <person name="Cuomo C."/>
            <person name="Litvintseva A."/>
            <person name="Heitman J."/>
            <person name="Chen Y."/>
            <person name="Sun S."/>
            <person name="Springer D."/>
            <person name="Dromer F."/>
            <person name="Young S."/>
            <person name="Zeng Q."/>
            <person name="Chapman S."/>
            <person name="Gujja S."/>
            <person name="Saif S."/>
            <person name="Birren B."/>
        </authorList>
    </citation>
    <scope>NUCLEOTIDE SEQUENCE</scope>
    <source>
        <strain evidence="2">CBS 10118</strain>
    </source>
</reference>
<sequence>MSLPYDGTPPPRDSEEENIEVENPALDRPLDDYQPAIPDHVQSLMGRMSRGKVYLMEESPGILHLDGEEKLRRDPRIAALAKRLDKQDPTSWLEAISASTSSPIKPNALYIKSDLIQHLSTSKVFSWTSGLGAGVMGIEWLNDTTLHLIFPTAASALIGLTVLSKAGFDPAEGDDPLLERSAHSVPISLLPLAEPEPVPSLEGQELLSGTSIPTQEEGIKRKGRGTFGGRSGAFDLEPLVKPDNGLDEIKLADGIDPNARITIRYAIEADSELRKQAKQSQWYRKHGRTAGKETSSSRRNIGYNEQDEGNGGFSFAGRGSGEGREFAKRLGKGRERRGPYGERPDRRRGGRTEEDLDKELENMARRRQGGEDEDVDMESQSRSERTHRGDRGGRGQSRKEDLDRGEFSALRFQSPYFGDERLSEAGSWINGAHRQDNLNEMLIRCFLPLAELDELFANRPAST</sequence>
<dbReference type="GO" id="GO:0005634">
    <property type="term" value="C:nucleus"/>
    <property type="evidence" value="ECO:0007669"/>
    <property type="project" value="TreeGrafter"/>
</dbReference>
<reference evidence="2" key="1">
    <citation type="submission" date="2013-07" db="EMBL/GenBank/DDBJ databases">
        <title>The Genome Sequence of Cryptococcus bestiolae CBS10118.</title>
        <authorList>
            <consortium name="The Broad Institute Genome Sequencing Platform"/>
            <person name="Cuomo C."/>
            <person name="Litvintseva A."/>
            <person name="Chen Y."/>
            <person name="Heitman J."/>
            <person name="Sun S."/>
            <person name="Springer D."/>
            <person name="Dromer F."/>
            <person name="Young S.K."/>
            <person name="Zeng Q."/>
            <person name="Gargeya S."/>
            <person name="Fitzgerald M."/>
            <person name="Abouelleil A."/>
            <person name="Alvarado L."/>
            <person name="Berlin A.M."/>
            <person name="Chapman S.B."/>
            <person name="Dewar J."/>
            <person name="Goldberg J."/>
            <person name="Griggs A."/>
            <person name="Gujja S."/>
            <person name="Hansen M."/>
            <person name="Howarth C."/>
            <person name="Imamovic A."/>
            <person name="Larimer J."/>
            <person name="McCowan C."/>
            <person name="Murphy C."/>
            <person name="Pearson M."/>
            <person name="Priest M."/>
            <person name="Roberts A."/>
            <person name="Saif S."/>
            <person name="Shea T."/>
            <person name="Sykes S."/>
            <person name="Wortman J."/>
            <person name="Nusbaum C."/>
            <person name="Birren B."/>
        </authorList>
    </citation>
    <scope>NUCLEOTIDE SEQUENCE [LARGE SCALE GENOMIC DNA]</scope>
    <source>
        <strain evidence="2">CBS 10118</strain>
    </source>
</reference>
<protein>
    <submittedName>
        <fullName evidence="2">Uncharacterized protein</fullName>
    </submittedName>
</protein>
<proteinExistence type="predicted"/>
<dbReference type="OrthoDB" id="422106at2759"/>
<dbReference type="VEuPathDB" id="FungiDB:I302_03200"/>
<evidence type="ECO:0000313" key="2">
    <source>
        <dbReference type="EMBL" id="OCF28341.1"/>
    </source>
</evidence>
<feature type="compositionally biased region" description="Basic and acidic residues" evidence="1">
    <location>
        <begin position="379"/>
        <end position="406"/>
    </location>
</feature>
<accession>A0A1B9GBF6</accession>
<name>A0A1B9GBF6_9TREE</name>
<evidence type="ECO:0000256" key="1">
    <source>
        <dbReference type="SAM" id="MobiDB-lite"/>
    </source>
</evidence>
<feature type="region of interest" description="Disordered" evidence="1">
    <location>
        <begin position="1"/>
        <end position="34"/>
    </location>
</feature>
<feature type="region of interest" description="Disordered" evidence="1">
    <location>
        <begin position="275"/>
        <end position="406"/>
    </location>
</feature>
<feature type="compositionally biased region" description="Gly residues" evidence="1">
    <location>
        <begin position="309"/>
        <end position="320"/>
    </location>
</feature>
<gene>
    <name evidence="2" type="ORF">I302_03200</name>
</gene>
<dbReference type="AlphaFoldDB" id="A0A1B9GBF6"/>
<dbReference type="GO" id="GO:0003729">
    <property type="term" value="F:mRNA binding"/>
    <property type="evidence" value="ECO:0007669"/>
    <property type="project" value="InterPro"/>
</dbReference>